<evidence type="ECO:0000313" key="1">
    <source>
        <dbReference type="EMBL" id="GAH60072.1"/>
    </source>
</evidence>
<proteinExistence type="predicted"/>
<organism evidence="1">
    <name type="scientific">marine sediment metagenome</name>
    <dbReference type="NCBI Taxonomy" id="412755"/>
    <lineage>
        <taxon>unclassified sequences</taxon>
        <taxon>metagenomes</taxon>
        <taxon>ecological metagenomes</taxon>
    </lineage>
</organism>
<name>X1GSD5_9ZZZZ</name>
<comment type="caution">
    <text evidence="1">The sequence shown here is derived from an EMBL/GenBank/DDBJ whole genome shotgun (WGS) entry which is preliminary data.</text>
</comment>
<dbReference type="AlphaFoldDB" id="X1GSD5"/>
<feature type="non-terminal residue" evidence="1">
    <location>
        <position position="1"/>
    </location>
</feature>
<sequence length="216" mass="24783">LNYIFEIMRENQSFLLSKDKGKQTCDEVVELCNDAIDEVYIFAKRKDATEEFAKLALLSFIFHVLMPQSNALYVNLLLGNIPACFTELRLMTESLAKCYLADIKFPEQGFFQEKLRLLEKERVSTSKLLEGFDKQAVVLWGQLSQEWVHTKGIMDRVVTQIAQKSGVPGWALAIPMSYTDDDMNMAEELGQKVSQFRTLLKATIDKWKSNIPKEPM</sequence>
<accession>X1GSD5</accession>
<gene>
    <name evidence="1" type="ORF">S03H2_30976</name>
</gene>
<reference evidence="1" key="1">
    <citation type="journal article" date="2014" name="Front. Microbiol.">
        <title>High frequency of phylogenetically diverse reductive dehalogenase-homologous genes in deep subseafloor sedimentary metagenomes.</title>
        <authorList>
            <person name="Kawai M."/>
            <person name="Futagami T."/>
            <person name="Toyoda A."/>
            <person name="Takaki Y."/>
            <person name="Nishi S."/>
            <person name="Hori S."/>
            <person name="Arai W."/>
            <person name="Tsubouchi T."/>
            <person name="Morono Y."/>
            <person name="Uchiyama I."/>
            <person name="Ito T."/>
            <person name="Fujiyama A."/>
            <person name="Inagaki F."/>
            <person name="Takami H."/>
        </authorList>
    </citation>
    <scope>NUCLEOTIDE SEQUENCE</scope>
    <source>
        <strain evidence="1">Expedition CK06-06</strain>
    </source>
</reference>
<dbReference type="EMBL" id="BARU01018762">
    <property type="protein sequence ID" value="GAH60072.1"/>
    <property type="molecule type" value="Genomic_DNA"/>
</dbReference>
<protein>
    <submittedName>
        <fullName evidence="1">Uncharacterized protein</fullName>
    </submittedName>
</protein>